<dbReference type="Gramene" id="QL09p049846:mrna">
    <property type="protein sequence ID" value="QL09p049846:mrna"/>
    <property type="gene ID" value="QL09p049846"/>
</dbReference>
<dbReference type="InterPro" id="IPR036291">
    <property type="entry name" value="NAD(P)-bd_dom_sf"/>
</dbReference>
<organism evidence="1 2">
    <name type="scientific">Quercus lobata</name>
    <name type="common">Valley oak</name>
    <dbReference type="NCBI Taxonomy" id="97700"/>
    <lineage>
        <taxon>Eukaryota</taxon>
        <taxon>Viridiplantae</taxon>
        <taxon>Streptophyta</taxon>
        <taxon>Embryophyta</taxon>
        <taxon>Tracheophyta</taxon>
        <taxon>Spermatophyta</taxon>
        <taxon>Magnoliopsida</taxon>
        <taxon>eudicotyledons</taxon>
        <taxon>Gunneridae</taxon>
        <taxon>Pentapetalae</taxon>
        <taxon>rosids</taxon>
        <taxon>fabids</taxon>
        <taxon>Fagales</taxon>
        <taxon>Fagaceae</taxon>
        <taxon>Quercus</taxon>
    </lineage>
</organism>
<dbReference type="SUPFAM" id="SSF51735">
    <property type="entry name" value="NAD(P)-binding Rossmann-fold domains"/>
    <property type="match status" value="1"/>
</dbReference>
<dbReference type="AlphaFoldDB" id="A0A7N2ML00"/>
<dbReference type="Gene3D" id="3.40.50.720">
    <property type="entry name" value="NAD(P)-binding Rossmann-like Domain"/>
    <property type="match status" value="1"/>
</dbReference>
<evidence type="ECO:0000313" key="2">
    <source>
        <dbReference type="Proteomes" id="UP000594261"/>
    </source>
</evidence>
<dbReference type="PANTHER" id="PTHR44013">
    <property type="entry name" value="ZINC-TYPE ALCOHOL DEHYDROGENASE-LIKE PROTEIN C16A3.02C"/>
    <property type="match status" value="1"/>
</dbReference>
<reference evidence="1" key="2">
    <citation type="submission" date="2021-01" db="UniProtKB">
        <authorList>
            <consortium name="EnsemblPlants"/>
        </authorList>
    </citation>
    <scope>IDENTIFICATION</scope>
</reference>
<dbReference type="EMBL" id="LRBV02000009">
    <property type="status" value="NOT_ANNOTATED_CDS"/>
    <property type="molecule type" value="Genomic_DNA"/>
</dbReference>
<reference evidence="1 2" key="1">
    <citation type="journal article" date="2016" name="G3 (Bethesda)">
        <title>First Draft Assembly and Annotation of the Genome of a California Endemic Oak Quercus lobata Nee (Fagaceae).</title>
        <authorList>
            <person name="Sork V.L."/>
            <person name="Fitz-Gibbon S.T."/>
            <person name="Puiu D."/>
            <person name="Crepeau M."/>
            <person name="Gugger P.F."/>
            <person name="Sherman R."/>
            <person name="Stevens K."/>
            <person name="Langley C.H."/>
            <person name="Pellegrini M."/>
            <person name="Salzberg S.L."/>
        </authorList>
    </citation>
    <scope>NUCLEOTIDE SEQUENCE [LARGE SCALE GENOMIC DNA]</scope>
    <source>
        <strain evidence="1 2">cv. SW786</strain>
    </source>
</reference>
<name>A0A7N2ML00_QUELO</name>
<dbReference type="Proteomes" id="UP000594261">
    <property type="component" value="Chromosome 9"/>
</dbReference>
<dbReference type="InterPro" id="IPR052733">
    <property type="entry name" value="Chloroplast_QOR"/>
</dbReference>
<sequence length="78" mass="7992">MGEFTVTKENITVARLSELSADKVVGLPIVGLTAHQAITQSAGVKLDGSGKEKTNILITAASGGVGHYAVQLAKMGQL</sequence>
<dbReference type="PANTHER" id="PTHR44013:SF1">
    <property type="entry name" value="ZINC-TYPE ALCOHOL DEHYDROGENASE-LIKE PROTEIN C16A3.02C"/>
    <property type="match status" value="1"/>
</dbReference>
<proteinExistence type="predicted"/>
<dbReference type="InParanoid" id="A0A7N2ML00"/>
<protein>
    <submittedName>
        <fullName evidence="1">Uncharacterized protein</fullName>
    </submittedName>
</protein>
<dbReference type="Gene3D" id="3.90.180.10">
    <property type="entry name" value="Medium-chain alcohol dehydrogenases, catalytic domain"/>
    <property type="match status" value="1"/>
</dbReference>
<evidence type="ECO:0000313" key="1">
    <source>
        <dbReference type="EnsemblPlants" id="QL09p049846:mrna"/>
    </source>
</evidence>
<keyword evidence="2" id="KW-1185">Reference proteome</keyword>
<dbReference type="EnsemblPlants" id="QL09p049846:mrna">
    <property type="protein sequence ID" value="QL09p049846:mrna"/>
    <property type="gene ID" value="QL09p049846"/>
</dbReference>
<accession>A0A7N2ML00</accession>